<evidence type="ECO:0000256" key="2">
    <source>
        <dbReference type="ARBA" id="ARBA00022741"/>
    </source>
</evidence>
<evidence type="ECO:0000256" key="3">
    <source>
        <dbReference type="ARBA" id="ARBA00022840"/>
    </source>
</evidence>
<dbReference type="GO" id="GO:0005524">
    <property type="term" value="F:ATP binding"/>
    <property type="evidence" value="ECO:0007669"/>
    <property type="project" value="UniProtKB-KW"/>
</dbReference>
<dbReference type="GO" id="GO:0070740">
    <property type="term" value="F:tubulin-glutamic acid ligase activity"/>
    <property type="evidence" value="ECO:0007669"/>
    <property type="project" value="TreeGrafter"/>
</dbReference>
<dbReference type="Gene3D" id="3.30.470.20">
    <property type="entry name" value="ATP-grasp fold, B domain"/>
    <property type="match status" value="1"/>
</dbReference>
<dbReference type="STRING" id="312017.I7LXN9"/>
<reference evidence="8" key="1">
    <citation type="journal article" date="2006" name="PLoS Biol.">
        <title>Macronuclear genome sequence of the ciliate Tetrahymena thermophila, a model eukaryote.</title>
        <authorList>
            <person name="Eisen J.A."/>
            <person name="Coyne R.S."/>
            <person name="Wu M."/>
            <person name="Wu D."/>
            <person name="Thiagarajan M."/>
            <person name="Wortman J.R."/>
            <person name="Badger J.H."/>
            <person name="Ren Q."/>
            <person name="Amedeo P."/>
            <person name="Jones K.M."/>
            <person name="Tallon L.J."/>
            <person name="Delcher A.L."/>
            <person name="Salzberg S.L."/>
            <person name="Silva J.C."/>
            <person name="Haas B.J."/>
            <person name="Majoros W.H."/>
            <person name="Farzad M."/>
            <person name="Carlton J.M."/>
            <person name="Smith R.K. Jr."/>
            <person name="Garg J."/>
            <person name="Pearlman R.E."/>
            <person name="Karrer K.M."/>
            <person name="Sun L."/>
            <person name="Manning G."/>
            <person name="Elde N.C."/>
            <person name="Turkewitz A.P."/>
            <person name="Asai D.J."/>
            <person name="Wilkes D.E."/>
            <person name="Wang Y."/>
            <person name="Cai H."/>
            <person name="Collins K."/>
            <person name="Stewart B.A."/>
            <person name="Lee S.R."/>
            <person name="Wilamowska K."/>
            <person name="Weinberg Z."/>
            <person name="Ruzzo W.L."/>
            <person name="Wloga D."/>
            <person name="Gaertig J."/>
            <person name="Frankel J."/>
            <person name="Tsao C.-C."/>
            <person name="Gorovsky M.A."/>
            <person name="Keeling P.J."/>
            <person name="Waller R.F."/>
            <person name="Patron N.J."/>
            <person name="Cherry J.M."/>
            <person name="Stover N.A."/>
            <person name="Krieger C.J."/>
            <person name="del Toro C."/>
            <person name="Ryder H.F."/>
            <person name="Williamson S.C."/>
            <person name="Barbeau R.A."/>
            <person name="Hamilton E.P."/>
            <person name="Orias E."/>
        </authorList>
    </citation>
    <scope>NUCLEOTIDE SEQUENCE [LARGE SCALE GENOMIC DNA]</scope>
    <source>
        <strain evidence="8">SB210</strain>
    </source>
</reference>
<dbReference type="Proteomes" id="UP000009168">
    <property type="component" value="Unassembled WGS sequence"/>
</dbReference>
<keyword evidence="8" id="KW-1185">Reference proteome</keyword>
<gene>
    <name evidence="7" type="ORF">TTHERM_00837850</name>
</gene>
<dbReference type="SUPFAM" id="SSF56059">
    <property type="entry name" value="Glutathione synthetase ATP-binding domain-like"/>
    <property type="match status" value="1"/>
</dbReference>
<dbReference type="PROSITE" id="PS51221">
    <property type="entry name" value="TTL"/>
    <property type="match status" value="1"/>
</dbReference>
<dbReference type="RefSeq" id="XP_001025259.3">
    <property type="nucleotide sequence ID" value="XM_001025259.3"/>
</dbReference>
<evidence type="ECO:0000256" key="6">
    <source>
        <dbReference type="SAM" id="MobiDB-lite"/>
    </source>
</evidence>
<dbReference type="FunCoup" id="I7LXN9">
    <property type="interactions" value="6"/>
</dbReference>
<dbReference type="Pfam" id="PF03133">
    <property type="entry name" value="TTL"/>
    <property type="match status" value="1"/>
</dbReference>
<dbReference type="eggNOG" id="KOG2156">
    <property type="taxonomic scope" value="Eukaryota"/>
</dbReference>
<proteinExistence type="predicted"/>
<dbReference type="PANTHER" id="PTHR12241:SF145">
    <property type="entry name" value="TUBULIN POLYGLUTAMYLASE TTLL5"/>
    <property type="match status" value="1"/>
</dbReference>
<evidence type="ECO:0000256" key="5">
    <source>
        <dbReference type="ARBA" id="ARBA00049274"/>
    </source>
</evidence>
<dbReference type="GO" id="GO:0015631">
    <property type="term" value="F:tubulin binding"/>
    <property type="evidence" value="ECO:0007669"/>
    <property type="project" value="TreeGrafter"/>
</dbReference>
<dbReference type="InterPro" id="IPR004344">
    <property type="entry name" value="TTL/TTLL_fam"/>
</dbReference>
<evidence type="ECO:0000256" key="1">
    <source>
        <dbReference type="ARBA" id="ARBA00022598"/>
    </source>
</evidence>
<comment type="catalytic activity">
    <reaction evidence="5">
        <text>L-glutamyl-[protein] + L-glutamate + ATP = gamma-L-glutamyl-L-glutamyl-[protein] + ADP + phosphate + H(+)</text>
        <dbReference type="Rhea" id="RHEA:60144"/>
        <dbReference type="Rhea" id="RHEA-COMP:10208"/>
        <dbReference type="Rhea" id="RHEA-COMP:15517"/>
        <dbReference type="ChEBI" id="CHEBI:15378"/>
        <dbReference type="ChEBI" id="CHEBI:29973"/>
        <dbReference type="ChEBI" id="CHEBI:29985"/>
        <dbReference type="ChEBI" id="CHEBI:30616"/>
        <dbReference type="ChEBI" id="CHEBI:43474"/>
        <dbReference type="ChEBI" id="CHEBI:143622"/>
        <dbReference type="ChEBI" id="CHEBI:456216"/>
    </reaction>
    <physiologicalReaction direction="left-to-right" evidence="5">
        <dbReference type="Rhea" id="RHEA:60145"/>
    </physiologicalReaction>
</comment>
<dbReference type="GO" id="GO:0036064">
    <property type="term" value="C:ciliary basal body"/>
    <property type="evidence" value="ECO:0007669"/>
    <property type="project" value="TreeGrafter"/>
</dbReference>
<organism evidence="7 8">
    <name type="scientific">Tetrahymena thermophila (strain SB210)</name>
    <dbReference type="NCBI Taxonomy" id="312017"/>
    <lineage>
        <taxon>Eukaryota</taxon>
        <taxon>Sar</taxon>
        <taxon>Alveolata</taxon>
        <taxon>Ciliophora</taxon>
        <taxon>Intramacronucleata</taxon>
        <taxon>Oligohymenophorea</taxon>
        <taxon>Hymenostomatida</taxon>
        <taxon>Tetrahymenina</taxon>
        <taxon>Tetrahymenidae</taxon>
        <taxon>Tetrahymena</taxon>
    </lineage>
</organism>
<dbReference type="PANTHER" id="PTHR12241">
    <property type="entry name" value="TUBULIN POLYGLUTAMYLASE"/>
    <property type="match status" value="1"/>
</dbReference>
<sequence length="598" mass="69484">MNIRSQRLQPMQYEFYDSNQRQESALKQNSFSKFNENNDEDELDSLIQFCSSLNKNSNNVAKLPPKLIPVNQNIVRYLQFKPWNGVLQDNVQDSGYYFKLNNCNIKLVRGLLEENGFRETIDKDWTIMWVVGSIKSEIYQTMMAYQKVNHFPKSIEITRKDLMNRNISKMQIRCGLSNFNFVPKTYILPSEQSLLIEDFEKIKSTKQLFIVKPQNGSQGKNIFVTDKLNDILRANVGSGLVVSHYVANPLLINNLKFDLRIYVAITSIHPLRVYIYEDGLVRFATQEYHADIDLLKDKYVHLTNYSINKNSNNFVSNKDAQEDFKGSKWSLASLKDYLRVNGINVEQLFDKIEDMIVKTIISIEGQIFSSFEMQVPYRNNCFEVLGFDVLIDDTLKPYLLEVNLNSSLNTDSPLDLRIKGEMLSDLFTLVGIVPLDQRYSIDQSFNFTLNSAINEKQYANIVNSLTSNWEQHKKQLTKLERAVLKETEDELKRCRKFKRIYPGETCFKYKNYFEQDRPFNILLRNWEMDKAKKNNINQSLNNHKYSAPVSRQANHSSAQKTSPSNTSYYQNTSFNKIGASTLGQRNSSLLKSVNIKRN</sequence>
<dbReference type="AlphaFoldDB" id="I7LXN9"/>
<accession>I7LXN9</accession>
<name>I7LXN9_TETTS</name>
<evidence type="ECO:0000313" key="7">
    <source>
        <dbReference type="EMBL" id="EAS05014.3"/>
    </source>
</evidence>
<protein>
    <recommendedName>
        <fullName evidence="4">Tubulin--tyrosine ligase-like protein 5</fullName>
    </recommendedName>
</protein>
<keyword evidence="1 7" id="KW-0436">Ligase</keyword>
<dbReference type="EMBL" id="GG662429">
    <property type="protein sequence ID" value="EAS05014.3"/>
    <property type="molecule type" value="Genomic_DNA"/>
</dbReference>
<keyword evidence="3" id="KW-0067">ATP-binding</keyword>
<evidence type="ECO:0000256" key="4">
    <source>
        <dbReference type="ARBA" id="ARBA00041448"/>
    </source>
</evidence>
<dbReference type="GO" id="GO:0000226">
    <property type="term" value="P:microtubule cytoskeleton organization"/>
    <property type="evidence" value="ECO:0007669"/>
    <property type="project" value="TreeGrafter"/>
</dbReference>
<feature type="region of interest" description="Disordered" evidence="6">
    <location>
        <begin position="547"/>
        <end position="569"/>
    </location>
</feature>
<keyword evidence="2" id="KW-0547">Nucleotide-binding</keyword>
<dbReference type="OrthoDB" id="429138at2759"/>
<dbReference type="KEGG" id="tet:TTHERM_00837850"/>
<evidence type="ECO:0000313" key="8">
    <source>
        <dbReference type="Proteomes" id="UP000009168"/>
    </source>
</evidence>
<dbReference type="GeneID" id="7834391"/>
<dbReference type="InParanoid" id="I7LXN9"/>